<evidence type="ECO:0000313" key="2">
    <source>
        <dbReference type="EMBL" id="SPO48582.1"/>
    </source>
</evidence>
<evidence type="ECO:0000256" key="1">
    <source>
        <dbReference type="SAM" id="MobiDB-lite"/>
    </source>
</evidence>
<feature type="region of interest" description="Disordered" evidence="1">
    <location>
        <begin position="88"/>
        <end position="116"/>
    </location>
</feature>
<gene>
    <name evidence="2" type="ORF">PSANT_06273</name>
</gene>
<keyword evidence="3" id="KW-1185">Reference proteome</keyword>
<name>A0A5C3FW96_PSEA2</name>
<reference evidence="2" key="1">
    <citation type="submission" date="2018-03" db="EMBL/GenBank/DDBJ databases">
        <authorList>
            <person name="Guldener U."/>
        </authorList>
    </citation>
    <scope>NUCLEOTIDE SEQUENCE [LARGE SCALE GENOMIC DNA]</scope>
    <source>
        <strain evidence="2">ATCC34888</strain>
    </source>
</reference>
<proteinExistence type="predicted"/>
<evidence type="ECO:0000313" key="3">
    <source>
        <dbReference type="Proteomes" id="UP000325008"/>
    </source>
</evidence>
<dbReference type="Proteomes" id="UP000325008">
    <property type="component" value="Unassembled WGS sequence"/>
</dbReference>
<comment type="caution">
    <text evidence="2">The sequence shown here is derived from an EMBL/GenBank/DDBJ whole genome shotgun (WGS) entry which is preliminary data.</text>
</comment>
<accession>A0A5C3FW96</accession>
<dbReference type="AlphaFoldDB" id="A0A5C3FW96"/>
<organism evidence="2 3">
    <name type="scientific">Pseudozyma antarctica</name>
    <name type="common">Yeast</name>
    <name type="synonym">Candida antarctica</name>
    <dbReference type="NCBI Taxonomy" id="84753"/>
    <lineage>
        <taxon>Eukaryota</taxon>
        <taxon>Fungi</taxon>
        <taxon>Dikarya</taxon>
        <taxon>Basidiomycota</taxon>
        <taxon>Ustilaginomycotina</taxon>
        <taxon>Ustilaginomycetes</taxon>
        <taxon>Ustilaginales</taxon>
        <taxon>Ustilaginaceae</taxon>
        <taxon>Moesziomyces</taxon>
    </lineage>
</organism>
<feature type="compositionally biased region" description="Low complexity" evidence="1">
    <location>
        <begin position="88"/>
        <end position="99"/>
    </location>
</feature>
<protein>
    <submittedName>
        <fullName evidence="2">Uncharacterized protein</fullName>
    </submittedName>
</protein>
<dbReference type="EMBL" id="OOIQ01000019">
    <property type="protein sequence ID" value="SPO48582.1"/>
    <property type="molecule type" value="Genomic_DNA"/>
</dbReference>
<sequence>MIGCREPAARKDAPFCNFGRGGSESGCERCKRRRRHRTTPLRDGTGALQLQLLATSCISLQDGQCAGGPKQQQQQQLENRRSFYERPLPLMPCRPRLSPTSGKAAKSAVRLDPSARPTLQARRRILAAAAARLPSCAAAVSLA</sequence>